<evidence type="ECO:0000313" key="4">
    <source>
        <dbReference type="Proteomes" id="UP001233999"/>
    </source>
</evidence>
<dbReference type="Proteomes" id="UP001233999">
    <property type="component" value="Unassembled WGS sequence"/>
</dbReference>
<keyword evidence="1" id="KW-0175">Coiled coil</keyword>
<gene>
    <name evidence="3" type="ORF">L9F63_020911</name>
</gene>
<reference evidence="3" key="2">
    <citation type="submission" date="2023-05" db="EMBL/GenBank/DDBJ databases">
        <authorList>
            <person name="Fouks B."/>
        </authorList>
    </citation>
    <scope>NUCLEOTIDE SEQUENCE</scope>
    <source>
        <strain evidence="3">Stay&amp;Tobe</strain>
        <tissue evidence="3">Testes</tissue>
    </source>
</reference>
<sequence>KGMYGSKTGELNGERNTQQKWRRRNASKKKAEGLADGDGSDRDDDDLGIRAGSNAAKRLRRELQEEELARHVAEESGSSVYSKCSDH</sequence>
<proteinExistence type="predicted"/>
<feature type="non-terminal residue" evidence="3">
    <location>
        <position position="87"/>
    </location>
</feature>
<accession>A0AAD8EC03</accession>
<evidence type="ECO:0000256" key="2">
    <source>
        <dbReference type="SAM" id="MobiDB-lite"/>
    </source>
</evidence>
<comment type="caution">
    <text evidence="3">The sequence shown here is derived from an EMBL/GenBank/DDBJ whole genome shotgun (WGS) entry which is preliminary data.</text>
</comment>
<evidence type="ECO:0000313" key="3">
    <source>
        <dbReference type="EMBL" id="KAJ9584743.1"/>
    </source>
</evidence>
<evidence type="ECO:0000256" key="1">
    <source>
        <dbReference type="SAM" id="Coils"/>
    </source>
</evidence>
<name>A0AAD8EC03_DIPPU</name>
<keyword evidence="4" id="KW-1185">Reference proteome</keyword>
<reference evidence="3" key="1">
    <citation type="journal article" date="2023" name="IScience">
        <title>Live-bearing cockroach genome reveals convergent evolutionary mechanisms linked to viviparity in insects and beyond.</title>
        <authorList>
            <person name="Fouks B."/>
            <person name="Harrison M.C."/>
            <person name="Mikhailova A.A."/>
            <person name="Marchal E."/>
            <person name="English S."/>
            <person name="Carruthers M."/>
            <person name="Jennings E.C."/>
            <person name="Chiamaka E.L."/>
            <person name="Frigard R.A."/>
            <person name="Pippel M."/>
            <person name="Attardo G.M."/>
            <person name="Benoit J.B."/>
            <person name="Bornberg-Bauer E."/>
            <person name="Tobe S.S."/>
        </authorList>
    </citation>
    <scope>NUCLEOTIDE SEQUENCE</scope>
    <source>
        <strain evidence="3">Stay&amp;Tobe</strain>
    </source>
</reference>
<organism evidence="3 4">
    <name type="scientific">Diploptera punctata</name>
    <name type="common">Pacific beetle cockroach</name>
    <dbReference type="NCBI Taxonomy" id="6984"/>
    <lineage>
        <taxon>Eukaryota</taxon>
        <taxon>Metazoa</taxon>
        <taxon>Ecdysozoa</taxon>
        <taxon>Arthropoda</taxon>
        <taxon>Hexapoda</taxon>
        <taxon>Insecta</taxon>
        <taxon>Pterygota</taxon>
        <taxon>Neoptera</taxon>
        <taxon>Polyneoptera</taxon>
        <taxon>Dictyoptera</taxon>
        <taxon>Blattodea</taxon>
        <taxon>Blaberoidea</taxon>
        <taxon>Blaberidae</taxon>
        <taxon>Diplopterinae</taxon>
        <taxon>Diploptera</taxon>
    </lineage>
</organism>
<dbReference type="EMBL" id="JASPKZ010007363">
    <property type="protein sequence ID" value="KAJ9584743.1"/>
    <property type="molecule type" value="Genomic_DNA"/>
</dbReference>
<dbReference type="AlphaFoldDB" id="A0AAD8EC03"/>
<feature type="coiled-coil region" evidence="1">
    <location>
        <begin position="49"/>
        <end position="76"/>
    </location>
</feature>
<protein>
    <submittedName>
        <fullName evidence="3">Uncharacterized protein</fullName>
    </submittedName>
</protein>
<feature type="non-terminal residue" evidence="3">
    <location>
        <position position="1"/>
    </location>
</feature>
<feature type="region of interest" description="Disordered" evidence="2">
    <location>
        <begin position="1"/>
        <end position="49"/>
    </location>
</feature>